<dbReference type="EMBL" id="JAERPS020000002">
    <property type="protein sequence ID" value="MBZ9611096.1"/>
    <property type="molecule type" value="Genomic_DNA"/>
</dbReference>
<dbReference type="InterPro" id="IPR001789">
    <property type="entry name" value="Sig_transdc_resp-reg_receiver"/>
</dbReference>
<evidence type="ECO:0000313" key="3">
    <source>
        <dbReference type="EMBL" id="MBZ9611096.1"/>
    </source>
</evidence>
<feature type="modified residue" description="4-aspartylphosphate" evidence="1">
    <location>
        <position position="62"/>
    </location>
</feature>
<sequence length="538" mass="59836">MIFQASFYKTKKILLLEDCEPVRASIKGMLQQIGFEDITAVPDAAQAMSFAAKQSFDFVLADFELGVGKDALQFFTDLTQQALLKASCCFVLLSAEPRRLPVFGLLHGTPDSFLLKPFSYVELEKRLAKVWSQRSKMRKVYQALHQQDLKTAQYELDQIVNAVNSTSLLALRLMAEVLFAQGSYAAASKLYDQVMQQRDFSWARLGQAVAMLQLADYQEAETRLVALTELDEVRPEALEWLACVYLRQGQYELAQKQLTDLLRGQSSHVVAHLASVAVLQLIPQTGECVKYLQKLIQQYRFSGFDRPEYYFTLCRIQLEQAQQASLKEFPAAVKKAQESLSAMPQKLMNASTETPLQALRARISLLQGNIADAKQALSVIESGNTTTDTGAMLDLAKLAFALGEQKQADSYLKQLKDAAVAGIDLLSCCQRLVTLALLQQEQKLRGQIRDWNQAGMSEAEASNTKKALALLRQAFVYMPCNPGLILNLLQVLAQLPADKALKALAKTALTALEFCSLTAANKQRLQQIVAALPEVYLE</sequence>
<dbReference type="Gene3D" id="3.40.50.2300">
    <property type="match status" value="1"/>
</dbReference>
<keyword evidence="4" id="KW-1185">Reference proteome</keyword>
<evidence type="ECO:0000256" key="1">
    <source>
        <dbReference type="PROSITE-ProRule" id="PRU00169"/>
    </source>
</evidence>
<organism evidence="3 4">
    <name type="scientific">Rheinheimera maricola</name>
    <dbReference type="NCBI Taxonomy" id="2793282"/>
    <lineage>
        <taxon>Bacteria</taxon>
        <taxon>Pseudomonadati</taxon>
        <taxon>Pseudomonadota</taxon>
        <taxon>Gammaproteobacteria</taxon>
        <taxon>Chromatiales</taxon>
        <taxon>Chromatiaceae</taxon>
        <taxon>Rheinheimera</taxon>
    </lineage>
</organism>
<evidence type="ECO:0000259" key="2">
    <source>
        <dbReference type="PROSITE" id="PS50110"/>
    </source>
</evidence>
<feature type="domain" description="Response regulatory" evidence="2">
    <location>
        <begin position="12"/>
        <end position="131"/>
    </location>
</feature>
<reference evidence="3 4" key="2">
    <citation type="submission" date="2021-08" db="EMBL/GenBank/DDBJ databases">
        <title>Rheinheimera aquimaris sp. nov., isolated from seawater of the East Sea in Korea.</title>
        <authorList>
            <person name="Kim K.H."/>
            <person name="Wenting R."/>
            <person name="Kim K.R."/>
            <person name="Jeon C.O."/>
        </authorList>
    </citation>
    <scope>NUCLEOTIDE SEQUENCE [LARGE SCALE GENOMIC DNA]</scope>
    <source>
        <strain evidence="3 4">MA-13</strain>
    </source>
</reference>
<dbReference type="SMART" id="SM00448">
    <property type="entry name" value="REC"/>
    <property type="match status" value="1"/>
</dbReference>
<dbReference type="Proteomes" id="UP000663814">
    <property type="component" value="Unassembled WGS sequence"/>
</dbReference>
<protein>
    <recommendedName>
        <fullName evidence="2">Response regulatory domain-containing protein</fullName>
    </recommendedName>
</protein>
<reference evidence="3 4" key="1">
    <citation type="submission" date="2020-12" db="EMBL/GenBank/DDBJ databases">
        <authorList>
            <person name="Ruan W."/>
            <person name="Khan S.A."/>
            <person name="Jeon C.O."/>
        </authorList>
    </citation>
    <scope>NUCLEOTIDE SEQUENCE [LARGE SCALE GENOMIC DNA]</scope>
    <source>
        <strain evidence="3 4">MA-13</strain>
    </source>
</reference>
<dbReference type="SUPFAM" id="SSF48452">
    <property type="entry name" value="TPR-like"/>
    <property type="match status" value="1"/>
</dbReference>
<dbReference type="PROSITE" id="PS50110">
    <property type="entry name" value="RESPONSE_REGULATORY"/>
    <property type="match status" value="1"/>
</dbReference>
<accession>A0ABS7X6C0</accession>
<proteinExistence type="predicted"/>
<gene>
    <name evidence="3" type="ORF">I4W93_005765</name>
</gene>
<dbReference type="Gene3D" id="1.25.40.10">
    <property type="entry name" value="Tetratricopeptide repeat domain"/>
    <property type="match status" value="1"/>
</dbReference>
<comment type="caution">
    <text evidence="3">The sequence shown here is derived from an EMBL/GenBank/DDBJ whole genome shotgun (WGS) entry which is preliminary data.</text>
</comment>
<dbReference type="InterPro" id="IPR011990">
    <property type="entry name" value="TPR-like_helical_dom_sf"/>
</dbReference>
<dbReference type="RefSeq" id="WP_205309287.1">
    <property type="nucleotide sequence ID" value="NZ_JAERPS020000002.1"/>
</dbReference>
<name>A0ABS7X6C0_9GAMM</name>
<dbReference type="InterPro" id="IPR011006">
    <property type="entry name" value="CheY-like_superfamily"/>
</dbReference>
<keyword evidence="1" id="KW-0597">Phosphoprotein</keyword>
<evidence type="ECO:0000313" key="4">
    <source>
        <dbReference type="Proteomes" id="UP000663814"/>
    </source>
</evidence>
<dbReference type="SUPFAM" id="SSF52172">
    <property type="entry name" value="CheY-like"/>
    <property type="match status" value="1"/>
</dbReference>